<dbReference type="RefSeq" id="WP_089885690.1">
    <property type="nucleotide sequence ID" value="NZ_FNGV01000001.1"/>
</dbReference>
<keyword evidence="4 5" id="KW-0472">Membrane</keyword>
<evidence type="ECO:0000313" key="6">
    <source>
        <dbReference type="EMBL" id="SDL46548.1"/>
    </source>
</evidence>
<gene>
    <name evidence="6" type="ORF">SAMN04488514_101907</name>
</gene>
<keyword evidence="7" id="KW-1185">Reference proteome</keyword>
<evidence type="ECO:0000256" key="1">
    <source>
        <dbReference type="ARBA" id="ARBA00004127"/>
    </source>
</evidence>
<accession>A0A1G9K9U5</accession>
<dbReference type="Gene3D" id="1.20.120.1630">
    <property type="match status" value="1"/>
</dbReference>
<dbReference type="PANTHER" id="PTHR12714:SF24">
    <property type="entry name" value="SLR1182 PROTEIN"/>
    <property type="match status" value="1"/>
</dbReference>
<keyword evidence="6" id="KW-0489">Methyltransferase</keyword>
<comment type="subcellular location">
    <subcellularLocation>
        <location evidence="1">Endomembrane system</location>
        <topology evidence="1">Multi-pass membrane protein</topology>
    </subcellularLocation>
</comment>
<keyword evidence="6" id="KW-0808">Transferase</keyword>
<organism evidence="6 7">
    <name type="scientific">Kriegella aquimaris</name>
    <dbReference type="NCBI Taxonomy" id="192904"/>
    <lineage>
        <taxon>Bacteria</taxon>
        <taxon>Pseudomonadati</taxon>
        <taxon>Bacteroidota</taxon>
        <taxon>Flavobacteriia</taxon>
        <taxon>Flavobacteriales</taxon>
        <taxon>Flavobacteriaceae</taxon>
        <taxon>Kriegella</taxon>
    </lineage>
</organism>
<dbReference type="PANTHER" id="PTHR12714">
    <property type="entry name" value="PROTEIN-S ISOPRENYLCYSTEINE O-METHYLTRANSFERASE"/>
    <property type="match status" value="1"/>
</dbReference>
<evidence type="ECO:0000256" key="2">
    <source>
        <dbReference type="ARBA" id="ARBA00022692"/>
    </source>
</evidence>
<dbReference type="GO" id="GO:0032259">
    <property type="term" value="P:methylation"/>
    <property type="evidence" value="ECO:0007669"/>
    <property type="project" value="UniProtKB-KW"/>
</dbReference>
<keyword evidence="2 5" id="KW-0812">Transmembrane</keyword>
<evidence type="ECO:0000256" key="3">
    <source>
        <dbReference type="ARBA" id="ARBA00022989"/>
    </source>
</evidence>
<dbReference type="InterPro" id="IPR007318">
    <property type="entry name" value="Phopholipid_MeTrfase"/>
</dbReference>
<evidence type="ECO:0000313" key="7">
    <source>
        <dbReference type="Proteomes" id="UP000199440"/>
    </source>
</evidence>
<name>A0A1G9K9U5_9FLAO</name>
<dbReference type="GO" id="GO:0008168">
    <property type="term" value="F:methyltransferase activity"/>
    <property type="evidence" value="ECO:0007669"/>
    <property type="project" value="UniProtKB-KW"/>
</dbReference>
<dbReference type="AlphaFoldDB" id="A0A1G9K9U5"/>
<dbReference type="EMBL" id="FNGV01000001">
    <property type="protein sequence ID" value="SDL46548.1"/>
    <property type="molecule type" value="Genomic_DNA"/>
</dbReference>
<keyword evidence="3 5" id="KW-1133">Transmembrane helix</keyword>
<feature type="transmembrane region" description="Helical" evidence="5">
    <location>
        <begin position="89"/>
        <end position="116"/>
    </location>
</feature>
<dbReference type="STRING" id="192904.SAMN04488514_101907"/>
<sequence>MKLKVPPVFVFLIFALLMYLLAKWLPVGYFDFFGRVYIIGVLLVVAAIIGVISLIQFFRAKTSVDPTRPSKVVSLVTDGVYKYSRNPMYLAILLVLLAWGLWLGNAFNTLLAASFVGYMNRFQVLPEEEALLKAFGKQYQKYLTNVRRWF</sequence>
<dbReference type="GO" id="GO:0012505">
    <property type="term" value="C:endomembrane system"/>
    <property type="evidence" value="ECO:0007669"/>
    <property type="project" value="UniProtKB-SubCell"/>
</dbReference>
<reference evidence="6 7" key="1">
    <citation type="submission" date="2016-10" db="EMBL/GenBank/DDBJ databases">
        <authorList>
            <person name="de Groot N.N."/>
        </authorList>
    </citation>
    <scope>NUCLEOTIDE SEQUENCE [LARGE SCALE GENOMIC DNA]</scope>
    <source>
        <strain evidence="6 7">DSM 19886</strain>
    </source>
</reference>
<evidence type="ECO:0000256" key="4">
    <source>
        <dbReference type="ARBA" id="ARBA00023136"/>
    </source>
</evidence>
<dbReference type="Proteomes" id="UP000199440">
    <property type="component" value="Unassembled WGS sequence"/>
</dbReference>
<proteinExistence type="predicted"/>
<feature type="transmembrane region" description="Helical" evidence="5">
    <location>
        <begin position="32"/>
        <end position="58"/>
    </location>
</feature>
<dbReference type="OrthoDB" id="9809773at2"/>
<protein>
    <submittedName>
        <fullName evidence="6">Protein-S-isoprenylcysteine O-methyltransferase Ste14</fullName>
    </submittedName>
</protein>
<evidence type="ECO:0000256" key="5">
    <source>
        <dbReference type="SAM" id="Phobius"/>
    </source>
</evidence>
<dbReference type="Pfam" id="PF04191">
    <property type="entry name" value="PEMT"/>
    <property type="match status" value="1"/>
</dbReference>